<dbReference type="Proteomes" id="UP001597187">
    <property type="component" value="Unassembled WGS sequence"/>
</dbReference>
<organism evidence="1 2">
    <name type="scientific">Halomarina rubra</name>
    <dbReference type="NCBI Taxonomy" id="2071873"/>
    <lineage>
        <taxon>Archaea</taxon>
        <taxon>Methanobacteriati</taxon>
        <taxon>Methanobacteriota</taxon>
        <taxon>Stenosarchaea group</taxon>
        <taxon>Halobacteria</taxon>
        <taxon>Halobacteriales</taxon>
        <taxon>Natronomonadaceae</taxon>
        <taxon>Halomarina</taxon>
    </lineage>
</organism>
<proteinExistence type="predicted"/>
<evidence type="ECO:0000313" key="2">
    <source>
        <dbReference type="Proteomes" id="UP001597187"/>
    </source>
</evidence>
<protein>
    <submittedName>
        <fullName evidence="1">Uncharacterized protein</fullName>
    </submittedName>
</protein>
<evidence type="ECO:0000313" key="1">
    <source>
        <dbReference type="EMBL" id="MFD1515395.1"/>
    </source>
</evidence>
<dbReference type="EMBL" id="JBHUDC010000008">
    <property type="protein sequence ID" value="MFD1515395.1"/>
    <property type="molecule type" value="Genomic_DNA"/>
</dbReference>
<accession>A0ABD6B1A0</accession>
<gene>
    <name evidence="1" type="ORF">ACFSBT_19115</name>
</gene>
<dbReference type="AlphaFoldDB" id="A0ABD6B1A0"/>
<keyword evidence="2" id="KW-1185">Reference proteome</keyword>
<sequence>MSYDLRPTEAELSEARALVGVALDTCERSDLLGDPLETPLHVALGWTDSESVREERRGVSGTTFGAGEVELAFNADVSGWTDALGPVVAQQFGRAWADDRIEVAFRWQRLLREALAHGFATRTHPDAPTSWRETDEAALTDRWAAIRDELGERDDLPADRVTMGVAAAVSDRLAAETEDATLGSWVDLDRGAVQRAGDAAFG</sequence>
<name>A0ABD6B1A0_9EURY</name>
<reference evidence="1 2" key="1">
    <citation type="journal article" date="2019" name="Int. J. Syst. Evol. Microbiol.">
        <title>The Global Catalogue of Microorganisms (GCM) 10K type strain sequencing project: providing services to taxonomists for standard genome sequencing and annotation.</title>
        <authorList>
            <consortium name="The Broad Institute Genomics Platform"/>
            <consortium name="The Broad Institute Genome Sequencing Center for Infectious Disease"/>
            <person name="Wu L."/>
            <person name="Ma J."/>
        </authorList>
    </citation>
    <scope>NUCLEOTIDE SEQUENCE [LARGE SCALE GENOMIC DNA]</scope>
    <source>
        <strain evidence="1 2">CGMCC 1.12563</strain>
    </source>
</reference>
<comment type="caution">
    <text evidence="1">The sequence shown here is derived from an EMBL/GenBank/DDBJ whole genome shotgun (WGS) entry which is preliminary data.</text>
</comment>
<dbReference type="RefSeq" id="WP_250875315.1">
    <property type="nucleotide sequence ID" value="NZ_JALXFV010000008.1"/>
</dbReference>